<dbReference type="SUPFAM" id="SSF52540">
    <property type="entry name" value="P-loop containing nucleoside triphosphate hydrolases"/>
    <property type="match status" value="1"/>
</dbReference>
<dbReference type="InterPro" id="IPR027417">
    <property type="entry name" value="P-loop_NTPase"/>
</dbReference>
<evidence type="ECO:0000259" key="1">
    <source>
        <dbReference type="Pfam" id="PF00931"/>
    </source>
</evidence>
<name>A0ABY8IUN5_9BACI</name>
<dbReference type="Gene3D" id="3.40.50.300">
    <property type="entry name" value="P-loop containing nucleotide triphosphate hydrolases"/>
    <property type="match status" value="1"/>
</dbReference>
<gene>
    <name evidence="2" type="ORF">P9989_11410</name>
</gene>
<proteinExistence type="predicted"/>
<keyword evidence="3" id="KW-1185">Reference proteome</keyword>
<protein>
    <recommendedName>
        <fullName evidence="1">NB-ARC domain-containing protein</fullName>
    </recommendedName>
</protein>
<organism evidence="2 3">
    <name type="scientific">Halobacillus naozhouensis</name>
    <dbReference type="NCBI Taxonomy" id="554880"/>
    <lineage>
        <taxon>Bacteria</taxon>
        <taxon>Bacillati</taxon>
        <taxon>Bacillota</taxon>
        <taxon>Bacilli</taxon>
        <taxon>Bacillales</taxon>
        <taxon>Bacillaceae</taxon>
        <taxon>Halobacillus</taxon>
    </lineage>
</organism>
<dbReference type="RefSeq" id="WP_283075047.1">
    <property type="nucleotide sequence ID" value="NZ_CP121671.1"/>
</dbReference>
<dbReference type="Proteomes" id="UP001221597">
    <property type="component" value="Chromosome"/>
</dbReference>
<accession>A0ABY8IUN5</accession>
<dbReference type="PANTHER" id="PTHR37816:SF3">
    <property type="entry name" value="MODULATES DNA TOPOLOGY"/>
    <property type="match status" value="1"/>
</dbReference>
<sequence>MKRVAIIGSAGSGKSTLARQIGNAFHYEIVHMDQLFWKPGWQESTQEELAEKQAVYLRREEWVIEGNYSGVWEPRLQLADTIIFLNLNRYVCLRSVLKRWLKHMGKTRVDLAPGCPERMELSFLKYVWDYPKTKKAKAITAIEQHCHHAQIIILQDRKAVHSFMNKLSLLINT</sequence>
<feature type="domain" description="NB-ARC" evidence="1">
    <location>
        <begin position="4"/>
        <end position="63"/>
    </location>
</feature>
<dbReference type="Pfam" id="PF00931">
    <property type="entry name" value="NB-ARC"/>
    <property type="match status" value="1"/>
</dbReference>
<evidence type="ECO:0000313" key="2">
    <source>
        <dbReference type="EMBL" id="WFT73017.1"/>
    </source>
</evidence>
<dbReference type="EMBL" id="CP121671">
    <property type="protein sequence ID" value="WFT73017.1"/>
    <property type="molecule type" value="Genomic_DNA"/>
</dbReference>
<dbReference type="InterPro" id="IPR002182">
    <property type="entry name" value="NB-ARC"/>
</dbReference>
<evidence type="ECO:0000313" key="3">
    <source>
        <dbReference type="Proteomes" id="UP001221597"/>
    </source>
</evidence>
<dbReference type="PANTHER" id="PTHR37816">
    <property type="entry name" value="YALI0E33011P"/>
    <property type="match status" value="1"/>
</dbReference>
<dbReference type="InterPro" id="IPR052922">
    <property type="entry name" value="Cytidylate_Kinase-2"/>
</dbReference>
<reference evidence="2 3" key="1">
    <citation type="submission" date="2023-04" db="EMBL/GenBank/DDBJ databases">
        <title>Genome sequence of Halobacillus naozhouensis KACC 21980.</title>
        <authorList>
            <person name="Kim S."/>
            <person name="Heo J."/>
            <person name="Kwon S.-W."/>
        </authorList>
    </citation>
    <scope>NUCLEOTIDE SEQUENCE [LARGE SCALE GENOMIC DNA]</scope>
    <source>
        <strain evidence="2 3">KCTC 13234</strain>
    </source>
</reference>